<dbReference type="OrthoDB" id="74314at2759"/>
<dbReference type="KEGG" id="yli:2907678"/>
<gene>
    <name evidence="9" type="ORF">B0I71DRAFT_45160</name>
    <name evidence="8" type="ORF">YALI1_F26012g</name>
</gene>
<feature type="transmembrane region" description="Helical" evidence="6">
    <location>
        <begin position="295"/>
        <end position="312"/>
    </location>
</feature>
<dbReference type="PANTHER" id="PTHR28304:SF2">
    <property type="entry name" value="PEROXISOMAL MEMBRANE PROTEIN PEX29"/>
    <property type="match status" value="1"/>
</dbReference>
<proteinExistence type="predicted"/>
<evidence type="ECO:0000256" key="6">
    <source>
        <dbReference type="SAM" id="Phobius"/>
    </source>
</evidence>
<dbReference type="VEuPathDB" id="FungiDB:YALI1_F26012g"/>
<evidence type="ECO:0000256" key="3">
    <source>
        <dbReference type="ARBA" id="ARBA00022989"/>
    </source>
</evidence>
<dbReference type="InterPro" id="IPR010482">
    <property type="entry name" value="TECPR1-like_DysF"/>
</dbReference>
<feature type="transmembrane region" description="Helical" evidence="6">
    <location>
        <begin position="204"/>
        <end position="223"/>
    </location>
</feature>
<keyword evidence="4 6" id="KW-0472">Membrane</keyword>
<dbReference type="InterPro" id="IPR052816">
    <property type="entry name" value="Peroxisomal_Membrane_PEX28-32"/>
</dbReference>
<dbReference type="VEuPathDB" id="FungiDB:YALI0_F19580g"/>
<accession>A0A1D8NP74</accession>
<dbReference type="AlphaFoldDB" id="A0A1D8NP74"/>
<name>A0A1D8NP74_YARLL</name>
<feature type="compositionally biased region" description="Basic and acidic residues" evidence="5">
    <location>
        <begin position="62"/>
        <end position="89"/>
    </location>
</feature>
<feature type="transmembrane region" description="Helical" evidence="6">
    <location>
        <begin position="318"/>
        <end position="340"/>
    </location>
</feature>
<dbReference type="EMBL" id="KZ859015">
    <property type="protein sequence ID" value="RDW24930.1"/>
    <property type="molecule type" value="Genomic_DNA"/>
</dbReference>
<dbReference type="GO" id="GO:0005778">
    <property type="term" value="C:peroxisomal membrane"/>
    <property type="evidence" value="ECO:0007669"/>
    <property type="project" value="UniProtKB-ARBA"/>
</dbReference>
<dbReference type="Pfam" id="PF06398">
    <property type="entry name" value="Pex24p"/>
    <property type="match status" value="2"/>
</dbReference>
<feature type="domain" description="TECPR1-like DysF" evidence="7">
    <location>
        <begin position="149"/>
        <end position="407"/>
    </location>
</feature>
<feature type="transmembrane region" description="Helical" evidence="6">
    <location>
        <begin position="270"/>
        <end position="288"/>
    </location>
</feature>
<protein>
    <submittedName>
        <fullName evidence="9">Integral peroxisomal membrane peroxin-domain-containing protein</fullName>
    </submittedName>
</protein>
<evidence type="ECO:0000313" key="11">
    <source>
        <dbReference type="Proteomes" id="UP000256601"/>
    </source>
</evidence>
<evidence type="ECO:0000256" key="4">
    <source>
        <dbReference type="ARBA" id="ARBA00023136"/>
    </source>
</evidence>
<evidence type="ECO:0000313" key="10">
    <source>
        <dbReference type="Proteomes" id="UP000182444"/>
    </source>
</evidence>
<reference evidence="8 10" key="1">
    <citation type="journal article" date="2016" name="PLoS ONE">
        <title>Sequence Assembly of Yarrowia lipolytica Strain W29/CLIB89 Shows Transposable Element Diversity.</title>
        <authorList>
            <person name="Magnan C."/>
            <person name="Yu J."/>
            <person name="Chang I."/>
            <person name="Jahn E."/>
            <person name="Kanomata Y."/>
            <person name="Wu J."/>
            <person name="Zeller M."/>
            <person name="Oakes M."/>
            <person name="Baldi P."/>
            <person name="Sandmeyer S."/>
        </authorList>
    </citation>
    <scope>NUCLEOTIDE SEQUENCE [LARGE SCALE GENOMIC DNA]</scope>
    <source>
        <strain evidence="8">CLIB89</strain>
        <strain evidence="10">CLIB89(W29)</strain>
    </source>
</reference>
<feature type="region of interest" description="Disordered" evidence="5">
    <location>
        <begin position="31"/>
        <end position="110"/>
    </location>
</feature>
<dbReference type="OMA" id="QNCMDDF"/>
<organism evidence="8 10">
    <name type="scientific">Yarrowia lipolytica</name>
    <name type="common">Candida lipolytica</name>
    <dbReference type="NCBI Taxonomy" id="4952"/>
    <lineage>
        <taxon>Eukaryota</taxon>
        <taxon>Fungi</taxon>
        <taxon>Dikarya</taxon>
        <taxon>Ascomycota</taxon>
        <taxon>Saccharomycotina</taxon>
        <taxon>Dipodascomycetes</taxon>
        <taxon>Dipodascales</taxon>
        <taxon>Dipodascales incertae sedis</taxon>
        <taxon>Yarrowia</taxon>
    </lineage>
</organism>
<dbReference type="PANTHER" id="PTHR28304">
    <property type="entry name" value="PEROXISOMAL MEMBRANE PROTEIN PEX29"/>
    <property type="match status" value="1"/>
</dbReference>
<evidence type="ECO:0000259" key="7">
    <source>
        <dbReference type="Pfam" id="PF06398"/>
    </source>
</evidence>
<dbReference type="RefSeq" id="XP_505627.1">
    <property type="nucleotide sequence ID" value="XM_505627.1"/>
</dbReference>
<dbReference type="eggNOG" id="ENOG502QQTF">
    <property type="taxonomic scope" value="Eukaryota"/>
</dbReference>
<comment type="subcellular location">
    <subcellularLocation>
        <location evidence="1">Membrane</location>
        <topology evidence="1">Multi-pass membrane protein</topology>
    </subcellularLocation>
</comment>
<keyword evidence="2 6" id="KW-0812">Transmembrane</keyword>
<feature type="domain" description="TECPR1-like DysF" evidence="7">
    <location>
        <begin position="489"/>
        <end position="577"/>
    </location>
</feature>
<evidence type="ECO:0000256" key="1">
    <source>
        <dbReference type="ARBA" id="ARBA00004141"/>
    </source>
</evidence>
<dbReference type="GO" id="GO:0007031">
    <property type="term" value="P:peroxisome organization"/>
    <property type="evidence" value="ECO:0007669"/>
    <property type="project" value="TreeGrafter"/>
</dbReference>
<evidence type="ECO:0000313" key="9">
    <source>
        <dbReference type="EMBL" id="RDW24930.1"/>
    </source>
</evidence>
<reference evidence="9 11" key="2">
    <citation type="submission" date="2018-07" db="EMBL/GenBank/DDBJ databases">
        <title>Draft Genome Assemblies for Five Robust Yarrowia lipolytica Strains Exhibiting High Lipid Production and Pentose Sugar Utilization and Sugar Alcohol Secretion from Undetoxified Lignocellulosic Biomass Hydrolysates.</title>
        <authorList>
            <consortium name="DOE Joint Genome Institute"/>
            <person name="Walker C."/>
            <person name="Ryu S."/>
            <person name="Na H."/>
            <person name="Zane M."/>
            <person name="LaButti K."/>
            <person name="Lipzen A."/>
            <person name="Haridas S."/>
            <person name="Barry K."/>
            <person name="Grigoriev I.V."/>
            <person name="Quarterman J."/>
            <person name="Slininger P."/>
            <person name="Dien B."/>
            <person name="Trinh C.T."/>
        </authorList>
    </citation>
    <scope>NUCLEOTIDE SEQUENCE [LARGE SCALE GENOMIC DNA]</scope>
    <source>
        <strain evidence="9 11">YB392</strain>
    </source>
</reference>
<evidence type="ECO:0000313" key="8">
    <source>
        <dbReference type="EMBL" id="AOW07432.1"/>
    </source>
</evidence>
<dbReference type="EMBL" id="CP017558">
    <property type="protein sequence ID" value="AOW07432.1"/>
    <property type="molecule type" value="Genomic_DNA"/>
</dbReference>
<evidence type="ECO:0000256" key="5">
    <source>
        <dbReference type="SAM" id="MobiDB-lite"/>
    </source>
</evidence>
<sequence length="601" mass="68660">MTSTVELAEPLSSQRNLKAISLAFHNQNDDQNLSLQPVHSHDSDIANGSSTKSDISSLDSSPKNHSDSHHKGLTDDVSAEKLRGGKIADSDGNVMSDASDSELDTDGPEPINPHAKLSVKLMDKMLALALPPKSAAVAKRVRIQQGQDPFSMNLMGKNFRGVTSRFTIIYETYYTVLEILMWKRPSFTLGVMAIYSFICLHPRLLFITPLAYIMFCVMVPAYASRHYDVQENYLTTQWPTIEPKIPAPAPEFSRDFYINMVDTQNAMTDFIRTYDIVAGILAHLIYFAGDESLSAAIYFVGMLGVAIFYVYGDTILRIMPWRFFFFVFGWAVILLLNPMLHRIVLREYKKLPHETREKFTPEAVKEVIDELARDEFLYHTADDVRVIEVFELQELDVHTRQWKTATYVAHPHIPSMLHEPNYYADPDDLGLSPTASAGSVDSESRILPQFRHTNGIPDRTFSPPPTTMGEAIRNIEEEVSMATYGVSSLHQIPAPPGVYSLEEVLPPTGWTFLEVPERDMLSSLPRSSDWEMDYMPEQWVAWWGAWRKYLEIDQDEKWVYDILPDGFRGTWRRRRWTSLCKRKSYLKSNVVGRVGERREHD</sequence>
<dbReference type="Proteomes" id="UP000256601">
    <property type="component" value="Unassembled WGS sequence"/>
</dbReference>
<evidence type="ECO:0000256" key="2">
    <source>
        <dbReference type="ARBA" id="ARBA00022692"/>
    </source>
</evidence>
<dbReference type="Proteomes" id="UP000182444">
    <property type="component" value="Chromosome 1F"/>
</dbReference>
<feature type="compositionally biased region" description="Low complexity" evidence="5">
    <location>
        <begin position="49"/>
        <end position="61"/>
    </location>
</feature>
<dbReference type="GeneID" id="2907678"/>
<keyword evidence="3 6" id="KW-1133">Transmembrane helix</keyword>